<protein>
    <submittedName>
        <fullName evidence="7">MFS transporter</fullName>
    </submittedName>
</protein>
<dbReference type="InterPro" id="IPR020846">
    <property type="entry name" value="MFS_dom"/>
</dbReference>
<feature type="transmembrane region" description="Helical" evidence="5">
    <location>
        <begin position="176"/>
        <end position="195"/>
    </location>
</feature>
<feature type="domain" description="Major facilitator superfamily (MFS) profile" evidence="6">
    <location>
        <begin position="22"/>
        <end position="463"/>
    </location>
</feature>
<gene>
    <name evidence="7" type="ORF">HW532_06745</name>
</gene>
<feature type="transmembrane region" description="Helical" evidence="5">
    <location>
        <begin position="336"/>
        <end position="355"/>
    </location>
</feature>
<dbReference type="SUPFAM" id="SSF103473">
    <property type="entry name" value="MFS general substrate transporter"/>
    <property type="match status" value="1"/>
</dbReference>
<feature type="transmembrane region" description="Helical" evidence="5">
    <location>
        <begin position="207"/>
        <end position="229"/>
    </location>
</feature>
<feature type="transmembrane region" description="Helical" evidence="5">
    <location>
        <begin position="56"/>
        <end position="80"/>
    </location>
</feature>
<proteinExistence type="predicted"/>
<feature type="transmembrane region" description="Helical" evidence="5">
    <location>
        <begin position="235"/>
        <end position="254"/>
    </location>
</feature>
<evidence type="ECO:0000256" key="2">
    <source>
        <dbReference type="ARBA" id="ARBA00022692"/>
    </source>
</evidence>
<dbReference type="GO" id="GO:0005886">
    <property type="term" value="C:plasma membrane"/>
    <property type="evidence" value="ECO:0007669"/>
    <property type="project" value="TreeGrafter"/>
</dbReference>
<comment type="subcellular location">
    <subcellularLocation>
        <location evidence="1">Membrane</location>
        <topology evidence="1">Multi-pass membrane protein</topology>
    </subcellularLocation>
</comment>
<dbReference type="KEGG" id="kmn:HW532_06745"/>
<dbReference type="Pfam" id="PF07690">
    <property type="entry name" value="MFS_1"/>
    <property type="match status" value="1"/>
</dbReference>
<dbReference type="GO" id="GO:0022857">
    <property type="term" value="F:transmembrane transporter activity"/>
    <property type="evidence" value="ECO:0007669"/>
    <property type="project" value="InterPro"/>
</dbReference>
<feature type="transmembrane region" description="Helical" evidence="5">
    <location>
        <begin position="407"/>
        <end position="427"/>
    </location>
</feature>
<keyword evidence="8" id="KW-1185">Reference proteome</keyword>
<feature type="transmembrane region" description="Helical" evidence="5">
    <location>
        <begin position="275"/>
        <end position="295"/>
    </location>
</feature>
<evidence type="ECO:0000256" key="3">
    <source>
        <dbReference type="ARBA" id="ARBA00022989"/>
    </source>
</evidence>
<evidence type="ECO:0000313" key="8">
    <source>
        <dbReference type="Proteomes" id="UP000593594"/>
    </source>
</evidence>
<feature type="transmembrane region" description="Helical" evidence="5">
    <location>
        <begin position="87"/>
        <end position="106"/>
    </location>
</feature>
<reference evidence="7 8" key="1">
    <citation type="submission" date="2020-06" db="EMBL/GenBank/DDBJ databases">
        <title>Genome sequence of 2 isolates from Red Sea Mangroves.</title>
        <authorList>
            <person name="Sefrji F."/>
            <person name="Michoud G."/>
            <person name="Merlino G."/>
            <person name="Daffonchio D."/>
        </authorList>
    </citation>
    <scope>NUCLEOTIDE SEQUENCE [LARGE SCALE GENOMIC DNA]</scope>
    <source>
        <strain evidence="7 8">R1DC25</strain>
    </source>
</reference>
<organism evidence="7 8">
    <name type="scientific">Kaustia mangrovi</name>
    <dbReference type="NCBI Taxonomy" id="2593653"/>
    <lineage>
        <taxon>Bacteria</taxon>
        <taxon>Pseudomonadati</taxon>
        <taxon>Pseudomonadota</taxon>
        <taxon>Alphaproteobacteria</taxon>
        <taxon>Hyphomicrobiales</taxon>
        <taxon>Parvibaculaceae</taxon>
        <taxon>Kaustia</taxon>
    </lineage>
</organism>
<keyword evidence="3 5" id="KW-1133">Transmembrane helix</keyword>
<dbReference type="Gene3D" id="1.20.1250.20">
    <property type="entry name" value="MFS general substrate transporter like domains"/>
    <property type="match status" value="2"/>
</dbReference>
<dbReference type="RefSeq" id="WP_213163662.1">
    <property type="nucleotide sequence ID" value="NZ_CP058214.1"/>
</dbReference>
<dbReference type="InterPro" id="IPR011701">
    <property type="entry name" value="MFS"/>
</dbReference>
<feature type="transmembrane region" description="Helical" evidence="5">
    <location>
        <begin position="145"/>
        <end position="164"/>
    </location>
</feature>
<accession>A0A7S8C2Z3</accession>
<dbReference type="EMBL" id="CP058214">
    <property type="protein sequence ID" value="QPC42430.1"/>
    <property type="molecule type" value="Genomic_DNA"/>
</dbReference>
<feature type="transmembrane region" description="Helical" evidence="5">
    <location>
        <begin position="307"/>
        <end position="329"/>
    </location>
</feature>
<keyword evidence="2 5" id="KW-0812">Transmembrane</keyword>
<evidence type="ECO:0000259" key="6">
    <source>
        <dbReference type="PROSITE" id="PS50850"/>
    </source>
</evidence>
<keyword evidence="4 5" id="KW-0472">Membrane</keyword>
<dbReference type="Proteomes" id="UP000593594">
    <property type="component" value="Chromosome"/>
</dbReference>
<dbReference type="PANTHER" id="PTHR23501:SF154">
    <property type="entry name" value="MULTIDRUG-EFFLUX TRANSPORTER RV1634-RELATED"/>
    <property type="match status" value="1"/>
</dbReference>
<evidence type="ECO:0000256" key="5">
    <source>
        <dbReference type="SAM" id="Phobius"/>
    </source>
</evidence>
<evidence type="ECO:0000256" key="4">
    <source>
        <dbReference type="ARBA" id="ARBA00023136"/>
    </source>
</evidence>
<name>A0A7S8C2Z3_9HYPH</name>
<evidence type="ECO:0000256" key="1">
    <source>
        <dbReference type="ARBA" id="ARBA00004141"/>
    </source>
</evidence>
<feature type="transmembrane region" description="Helical" evidence="5">
    <location>
        <begin position="439"/>
        <end position="462"/>
    </location>
</feature>
<dbReference type="InterPro" id="IPR036259">
    <property type="entry name" value="MFS_trans_sf"/>
</dbReference>
<feature type="transmembrane region" description="Helical" evidence="5">
    <location>
        <begin position="367"/>
        <end position="387"/>
    </location>
</feature>
<feature type="transmembrane region" description="Helical" evidence="5">
    <location>
        <begin position="112"/>
        <end position="133"/>
    </location>
</feature>
<dbReference type="PROSITE" id="PS50850">
    <property type="entry name" value="MFS"/>
    <property type="match status" value="1"/>
</dbReference>
<evidence type="ECO:0000313" key="7">
    <source>
        <dbReference type="EMBL" id="QPC42430.1"/>
    </source>
</evidence>
<dbReference type="PANTHER" id="PTHR23501">
    <property type="entry name" value="MAJOR FACILITATOR SUPERFAMILY"/>
    <property type="match status" value="1"/>
</dbReference>
<sequence>MQTDGAQRMGLSAAMSDGGWARVAVLCLGVWLHAADSLLAATVMPSAVADIGGLSYIYWAVALYELGSIVAGAVTGLLAVRLGLRRAMTIAALIYTAGCVASALAPDMGTMLAGRMLQGLGGGWMMALSHVGVTQLFPARLWPQLLAAVSGVWGASALAGPLIGGLFADAGLWRGAFWAFGAQAVVLALAIPVILRREEAAIGASDILPWRRIAVLSTGIMAILFAGVRPDGLEALALALAGFALLACAFWLDGRGAGRLFPPRALDPRTVWGKGYVMILALSTAAVGFTVYGPLLMETLYGASPLVAGFMVAIESVAWTVAAITFANAGEKLEPVLIRTGASAIVIAIAGFAVTMPEGPLWALAPWAFMLGGGFGMCWAFVIRRIVESVGEGERERATSSAPTMQILGYAIGAALSGIVANMAGLGSGAAEVEAAGLAGFWVFAAFVPVAVVGLVVAYRLARVRLARGG</sequence>
<dbReference type="AlphaFoldDB" id="A0A7S8C2Z3"/>